<feature type="transmembrane region" description="Helical" evidence="1">
    <location>
        <begin position="347"/>
        <end position="372"/>
    </location>
</feature>
<sequence>MLDMGPLVALIGTRLPEHRSLPFSYPSSAITVLRILIELPRMVPQDRNDGELDRRPWVEGTTLGDLLDKCYQRKLLVQPGSSDMRSHHVHGRYAMNALLLVNMWAWFSRNGASEIRSVDENRSFPLDVFWQYSQLEDESIRPFGEAKADSFRGWDLCIDVLRNVCKSRIQWTELIHEHLELDIDCSTLKVFWFGFAAESLPIFYLGCSCLDTYNYCHRFTLTDSLLIVELRNTYAILFRSLHGTYAANLAEYNNLSIPEWLRVLYGNENGLLSTTTAKDMSFFTSKERPWFSDIEFHIETMKAPLPPVQLFEQYVVFERRLRMLQAYVDSQRPGGIQALWRDRRDGLAWYTFWAVIFIGGSGLIVSVLSLGATVAQTIAAFRSIGTH</sequence>
<evidence type="ECO:0000313" key="2">
    <source>
        <dbReference type="EMBL" id="ORY10011.1"/>
    </source>
</evidence>
<comment type="caution">
    <text evidence="2">The sequence shown here is derived from an EMBL/GenBank/DDBJ whole genome shotgun (WGS) entry which is preliminary data.</text>
</comment>
<keyword evidence="3" id="KW-1185">Reference proteome</keyword>
<evidence type="ECO:0000256" key="1">
    <source>
        <dbReference type="SAM" id="Phobius"/>
    </source>
</evidence>
<keyword evidence="1" id="KW-0812">Transmembrane</keyword>
<protein>
    <submittedName>
        <fullName evidence="2">Uncharacterized protein</fullName>
    </submittedName>
</protein>
<accession>A0A1Y1ZID9</accession>
<keyword evidence="1" id="KW-1133">Transmembrane helix</keyword>
<evidence type="ECO:0000313" key="3">
    <source>
        <dbReference type="Proteomes" id="UP000193144"/>
    </source>
</evidence>
<dbReference type="OrthoDB" id="5428890at2759"/>
<dbReference type="Proteomes" id="UP000193144">
    <property type="component" value="Unassembled WGS sequence"/>
</dbReference>
<organism evidence="2 3">
    <name type="scientific">Clohesyomyces aquaticus</name>
    <dbReference type="NCBI Taxonomy" id="1231657"/>
    <lineage>
        <taxon>Eukaryota</taxon>
        <taxon>Fungi</taxon>
        <taxon>Dikarya</taxon>
        <taxon>Ascomycota</taxon>
        <taxon>Pezizomycotina</taxon>
        <taxon>Dothideomycetes</taxon>
        <taxon>Pleosporomycetidae</taxon>
        <taxon>Pleosporales</taxon>
        <taxon>Lindgomycetaceae</taxon>
        <taxon>Clohesyomyces</taxon>
    </lineage>
</organism>
<proteinExistence type="predicted"/>
<keyword evidence="1" id="KW-0472">Membrane</keyword>
<dbReference type="EMBL" id="MCFA01000079">
    <property type="protein sequence ID" value="ORY10011.1"/>
    <property type="molecule type" value="Genomic_DNA"/>
</dbReference>
<reference evidence="2 3" key="1">
    <citation type="submission" date="2016-07" db="EMBL/GenBank/DDBJ databases">
        <title>Pervasive Adenine N6-methylation of Active Genes in Fungi.</title>
        <authorList>
            <consortium name="DOE Joint Genome Institute"/>
            <person name="Mondo S.J."/>
            <person name="Dannebaum R.O."/>
            <person name="Kuo R.C."/>
            <person name="Labutti K."/>
            <person name="Haridas S."/>
            <person name="Kuo A."/>
            <person name="Salamov A."/>
            <person name="Ahrendt S.R."/>
            <person name="Lipzen A."/>
            <person name="Sullivan W."/>
            <person name="Andreopoulos W.B."/>
            <person name="Clum A."/>
            <person name="Lindquist E."/>
            <person name="Daum C."/>
            <person name="Ramamoorthy G.K."/>
            <person name="Gryganskyi A."/>
            <person name="Culley D."/>
            <person name="Magnuson J.K."/>
            <person name="James T.Y."/>
            <person name="O'Malley M.A."/>
            <person name="Stajich J.E."/>
            <person name="Spatafora J.W."/>
            <person name="Visel A."/>
            <person name="Grigoriev I.V."/>
        </authorList>
    </citation>
    <scope>NUCLEOTIDE SEQUENCE [LARGE SCALE GENOMIC DNA]</scope>
    <source>
        <strain evidence="2 3">CBS 115471</strain>
    </source>
</reference>
<name>A0A1Y1ZID9_9PLEO</name>
<dbReference type="AlphaFoldDB" id="A0A1Y1ZID9"/>
<gene>
    <name evidence="2" type="ORF">BCR34DRAFT_359482</name>
</gene>